<keyword evidence="5" id="KW-0843">Virulence</keyword>
<dbReference type="InterPro" id="IPR002401">
    <property type="entry name" value="Cyt_P450_E_grp-I"/>
</dbReference>
<dbReference type="GO" id="GO:0020037">
    <property type="term" value="F:heme binding"/>
    <property type="evidence" value="ECO:0007669"/>
    <property type="project" value="InterPro"/>
</dbReference>
<dbReference type="InterPro" id="IPR036396">
    <property type="entry name" value="Cyt_P450_sf"/>
</dbReference>
<dbReference type="Pfam" id="PF00067">
    <property type="entry name" value="p450"/>
    <property type="match status" value="2"/>
</dbReference>
<dbReference type="Gene3D" id="1.10.630.10">
    <property type="entry name" value="Cytochrome P450"/>
    <property type="match status" value="1"/>
</dbReference>
<dbReference type="AlphaFoldDB" id="A0A395J640"/>
<feature type="binding site" description="axial binding residue" evidence="6">
    <location>
        <position position="213"/>
    </location>
    <ligand>
        <name>heme</name>
        <dbReference type="ChEBI" id="CHEBI:30413"/>
    </ligand>
    <ligandPart>
        <name>Fe</name>
        <dbReference type="ChEBI" id="CHEBI:18248"/>
    </ligandPart>
</feature>
<evidence type="ECO:0000256" key="7">
    <source>
        <dbReference type="RuleBase" id="RU000461"/>
    </source>
</evidence>
<dbReference type="SUPFAM" id="SSF48264">
    <property type="entry name" value="Cytochrome P450"/>
    <property type="match status" value="1"/>
</dbReference>
<dbReference type="PANTHER" id="PTHR24296">
    <property type="entry name" value="CYTOCHROME P450"/>
    <property type="match status" value="1"/>
</dbReference>
<dbReference type="EMBL" id="QKRW01000004">
    <property type="protein sequence ID" value="RAL67143.1"/>
    <property type="molecule type" value="Genomic_DNA"/>
</dbReference>
<dbReference type="Proteomes" id="UP000249056">
    <property type="component" value="Unassembled WGS sequence"/>
</dbReference>
<evidence type="ECO:0000256" key="2">
    <source>
        <dbReference type="ARBA" id="ARBA00022723"/>
    </source>
</evidence>
<evidence type="ECO:0008006" key="10">
    <source>
        <dbReference type="Google" id="ProtNLM"/>
    </source>
</evidence>
<evidence type="ECO:0000313" key="8">
    <source>
        <dbReference type="EMBL" id="RAL67143.1"/>
    </source>
</evidence>
<dbReference type="InterPro" id="IPR017972">
    <property type="entry name" value="Cyt_P450_CS"/>
</dbReference>
<organism evidence="8 9">
    <name type="scientific">Monilinia fructigena</name>
    <dbReference type="NCBI Taxonomy" id="38457"/>
    <lineage>
        <taxon>Eukaryota</taxon>
        <taxon>Fungi</taxon>
        <taxon>Dikarya</taxon>
        <taxon>Ascomycota</taxon>
        <taxon>Pezizomycotina</taxon>
        <taxon>Leotiomycetes</taxon>
        <taxon>Helotiales</taxon>
        <taxon>Sclerotiniaceae</taxon>
        <taxon>Monilinia</taxon>
    </lineage>
</organism>
<evidence type="ECO:0000256" key="6">
    <source>
        <dbReference type="PIRSR" id="PIRSR602401-1"/>
    </source>
</evidence>
<dbReference type="GO" id="GO:0004497">
    <property type="term" value="F:monooxygenase activity"/>
    <property type="evidence" value="ECO:0007669"/>
    <property type="project" value="UniProtKB-KW"/>
</dbReference>
<accession>A0A395J640</accession>
<keyword evidence="3 7" id="KW-0560">Oxidoreductase</keyword>
<dbReference type="GO" id="GO:0005506">
    <property type="term" value="F:iron ion binding"/>
    <property type="evidence" value="ECO:0007669"/>
    <property type="project" value="InterPro"/>
</dbReference>
<dbReference type="InterPro" id="IPR001128">
    <property type="entry name" value="Cyt_P450"/>
</dbReference>
<keyword evidence="9" id="KW-1185">Reference proteome</keyword>
<keyword evidence="6 7" id="KW-0349">Heme</keyword>
<gene>
    <name evidence="8" type="ORF">DID88_007921</name>
</gene>
<evidence type="ECO:0000256" key="1">
    <source>
        <dbReference type="ARBA" id="ARBA00010617"/>
    </source>
</evidence>
<keyword evidence="4 6" id="KW-0408">Iron</keyword>
<comment type="similarity">
    <text evidence="1 7">Belongs to the cytochrome P450 family.</text>
</comment>
<keyword evidence="2 6" id="KW-0479">Metal-binding</keyword>
<dbReference type="PRINTS" id="PR00463">
    <property type="entry name" value="EP450I"/>
</dbReference>
<evidence type="ECO:0000256" key="4">
    <source>
        <dbReference type="ARBA" id="ARBA00023004"/>
    </source>
</evidence>
<name>A0A395J640_9HELO</name>
<comment type="caution">
    <text evidence="8">The sequence shown here is derived from an EMBL/GenBank/DDBJ whole genome shotgun (WGS) entry which is preliminary data.</text>
</comment>
<dbReference type="GO" id="GO:0006629">
    <property type="term" value="P:lipid metabolic process"/>
    <property type="evidence" value="ECO:0007669"/>
    <property type="project" value="UniProtKB-ARBA"/>
</dbReference>
<comment type="cofactor">
    <cofactor evidence="6">
        <name>heme</name>
        <dbReference type="ChEBI" id="CHEBI:30413"/>
    </cofactor>
</comment>
<protein>
    <recommendedName>
        <fullName evidence="10">Cytochrome P450</fullName>
    </recommendedName>
</protein>
<reference evidence="8 9" key="1">
    <citation type="submission" date="2018-06" db="EMBL/GenBank/DDBJ databases">
        <title>Genome Sequence of the Brown Rot Fungal Pathogen Monilinia fructigena.</title>
        <authorList>
            <person name="Landi L."/>
            <person name="De Miccolis Angelini R.M."/>
            <person name="Pollastro S."/>
            <person name="Abate D."/>
            <person name="Faretra F."/>
            <person name="Romanazzi G."/>
        </authorList>
    </citation>
    <scope>NUCLEOTIDE SEQUENCE [LARGE SCALE GENOMIC DNA]</scope>
    <source>
        <strain evidence="8 9">Mfrg269</strain>
    </source>
</reference>
<sequence>MGRMAYNMDMRSGDPFSLAFEYASGATGERSSIATVKEFGADIVSNAIKNSTRAKENGHRAKLFGLYLWHSLINSLLDSIDDHQMVADAALNYLSAGRDTTAQALTWTFYLLMRHPKVMDEVRIQLSCLISEDLYKATLNLQSNAKKATTLPDGTFLPKNAVLVWCPWAMNRSKITWGEDADDFKPERWLEDGVLISKTAFEFPVFNGGTRTCLGKKMAEVVAIQVIAMLSVNFNFSPINAKERISKNSLTLPMEGGLPCRVSIYHGSA</sequence>
<evidence type="ECO:0000313" key="9">
    <source>
        <dbReference type="Proteomes" id="UP000249056"/>
    </source>
</evidence>
<keyword evidence="7" id="KW-0503">Monooxygenase</keyword>
<proteinExistence type="inferred from homology"/>
<evidence type="ECO:0000256" key="3">
    <source>
        <dbReference type="ARBA" id="ARBA00023002"/>
    </source>
</evidence>
<dbReference type="PRINTS" id="PR00385">
    <property type="entry name" value="P450"/>
</dbReference>
<dbReference type="PROSITE" id="PS00086">
    <property type="entry name" value="CYTOCHROME_P450"/>
    <property type="match status" value="1"/>
</dbReference>
<evidence type="ECO:0000256" key="5">
    <source>
        <dbReference type="ARBA" id="ARBA00023026"/>
    </source>
</evidence>
<dbReference type="OrthoDB" id="1470350at2759"/>
<dbReference type="GO" id="GO:0016705">
    <property type="term" value="F:oxidoreductase activity, acting on paired donors, with incorporation or reduction of molecular oxygen"/>
    <property type="evidence" value="ECO:0007669"/>
    <property type="project" value="InterPro"/>
</dbReference>